<sequence>MIVVTTIKVYSGGVASGDSFQLSGGSLSKPSKEKLVPQSTSDRQTRPWWTAIVSGMASYIDAAAIVSFGTAMVLYQSAIGLTPGEIGLASGGLTFGIAFGAIFGGRLGDRFGRRPIFTITMVLIIGSTIALALAGSFPVIISSAVVLGIATGADLPVSLSTISEAASDENRGKLIGFSHLLWASGIIVCSFLSAGVASMGRLGAQILFVHITVVAALVLVGRLTIPESATWLTARNERRRGVATVRADRASIKDLLSVSYRTPFLGLLGFYALTNLAANTGGQFGSYLLVNAGGVDLQTATLIGLPFIPLGIVGALWFMKIADSSKRFTYFTVGAICWVVSQLVYAVFGISLATAIVAGLVGLVGTTFAFEGIMKVWTQEQFPTLLRTTAQGTIIAIARLFAAALATVTPLLVALSPNLFYLFLAIVIAVGCGLAWKVFRTRDGHNEFNSETQDETVSVL</sequence>
<dbReference type="SUPFAM" id="SSF103473">
    <property type="entry name" value="MFS general substrate transporter"/>
    <property type="match status" value="1"/>
</dbReference>
<feature type="transmembrane region" description="Helical" evidence="5">
    <location>
        <begin position="258"/>
        <end position="277"/>
    </location>
</feature>
<feature type="transmembrane region" description="Helical" evidence="5">
    <location>
        <begin position="140"/>
        <end position="162"/>
    </location>
</feature>
<evidence type="ECO:0000259" key="6">
    <source>
        <dbReference type="PROSITE" id="PS50850"/>
    </source>
</evidence>
<evidence type="ECO:0000256" key="5">
    <source>
        <dbReference type="SAM" id="Phobius"/>
    </source>
</evidence>
<dbReference type="InterPro" id="IPR011701">
    <property type="entry name" value="MFS"/>
</dbReference>
<dbReference type="AlphaFoldDB" id="A0A1H4TIE2"/>
<proteinExistence type="predicted"/>
<keyword evidence="8" id="KW-1185">Reference proteome</keyword>
<feature type="transmembrane region" description="Helical" evidence="5">
    <location>
        <begin position="330"/>
        <end position="348"/>
    </location>
</feature>
<keyword evidence="2 5" id="KW-0812">Transmembrane</keyword>
<dbReference type="STRING" id="640635.SAMN04489806_3214"/>
<dbReference type="EMBL" id="FNRY01000002">
    <property type="protein sequence ID" value="SEC55874.1"/>
    <property type="molecule type" value="Genomic_DNA"/>
</dbReference>
<protein>
    <submittedName>
        <fullName evidence="7">MFS transporter, SP family, inositol transporter</fullName>
    </submittedName>
</protein>
<feature type="domain" description="Major facilitator superfamily (MFS) profile" evidence="6">
    <location>
        <begin position="50"/>
        <end position="443"/>
    </location>
</feature>
<evidence type="ECO:0000256" key="1">
    <source>
        <dbReference type="ARBA" id="ARBA00004651"/>
    </source>
</evidence>
<dbReference type="GO" id="GO:0005886">
    <property type="term" value="C:plasma membrane"/>
    <property type="evidence" value="ECO:0007669"/>
    <property type="project" value="UniProtKB-SubCell"/>
</dbReference>
<feature type="transmembrane region" description="Helical" evidence="5">
    <location>
        <begin position="86"/>
        <end position="104"/>
    </location>
</feature>
<evidence type="ECO:0000313" key="8">
    <source>
        <dbReference type="Proteomes" id="UP000199183"/>
    </source>
</evidence>
<keyword evidence="3 5" id="KW-1133">Transmembrane helix</keyword>
<feature type="transmembrane region" description="Helical" evidence="5">
    <location>
        <begin position="394"/>
        <end position="413"/>
    </location>
</feature>
<feature type="transmembrane region" description="Helical" evidence="5">
    <location>
        <begin position="174"/>
        <end position="196"/>
    </location>
</feature>
<gene>
    <name evidence="7" type="ORF">SAMN04489806_3214</name>
</gene>
<dbReference type="PANTHER" id="PTHR23508:SF10">
    <property type="entry name" value="CARBOXYLIC ACID TRANSPORTER PROTEIN HOMOLOG"/>
    <property type="match status" value="1"/>
</dbReference>
<dbReference type="PROSITE" id="PS50850">
    <property type="entry name" value="MFS"/>
    <property type="match status" value="1"/>
</dbReference>
<feature type="transmembrane region" description="Helical" evidence="5">
    <location>
        <begin position="116"/>
        <end position="134"/>
    </location>
</feature>
<comment type="subcellular location">
    <subcellularLocation>
        <location evidence="1">Cell membrane</location>
        <topology evidence="1">Multi-pass membrane protein</topology>
    </subcellularLocation>
</comment>
<accession>A0A1H4TIE2</accession>
<dbReference type="Gene3D" id="1.20.1250.20">
    <property type="entry name" value="MFS general substrate transporter like domains"/>
    <property type="match status" value="1"/>
</dbReference>
<evidence type="ECO:0000256" key="4">
    <source>
        <dbReference type="ARBA" id="ARBA00023136"/>
    </source>
</evidence>
<feature type="transmembrane region" description="Helical" evidence="5">
    <location>
        <begin position="297"/>
        <end position="318"/>
    </location>
</feature>
<evidence type="ECO:0000256" key="3">
    <source>
        <dbReference type="ARBA" id="ARBA00022989"/>
    </source>
</evidence>
<feature type="transmembrane region" description="Helical" evidence="5">
    <location>
        <begin position="419"/>
        <end position="439"/>
    </location>
</feature>
<keyword evidence="4 5" id="KW-0472">Membrane</keyword>
<evidence type="ECO:0000256" key="2">
    <source>
        <dbReference type="ARBA" id="ARBA00022692"/>
    </source>
</evidence>
<dbReference type="InterPro" id="IPR036259">
    <property type="entry name" value="MFS_trans_sf"/>
</dbReference>
<feature type="transmembrane region" description="Helical" evidence="5">
    <location>
        <begin position="48"/>
        <end position="74"/>
    </location>
</feature>
<dbReference type="GO" id="GO:0046943">
    <property type="term" value="F:carboxylic acid transmembrane transporter activity"/>
    <property type="evidence" value="ECO:0007669"/>
    <property type="project" value="TreeGrafter"/>
</dbReference>
<dbReference type="Proteomes" id="UP000199183">
    <property type="component" value="Unassembled WGS sequence"/>
</dbReference>
<feature type="transmembrane region" description="Helical" evidence="5">
    <location>
        <begin position="202"/>
        <end position="225"/>
    </location>
</feature>
<name>A0A1H4TIE2_9MICO</name>
<dbReference type="PANTHER" id="PTHR23508">
    <property type="entry name" value="CARBOXYLIC ACID TRANSPORTER PROTEIN HOMOLOG"/>
    <property type="match status" value="1"/>
</dbReference>
<evidence type="ECO:0000313" key="7">
    <source>
        <dbReference type="EMBL" id="SEC55874.1"/>
    </source>
</evidence>
<dbReference type="InterPro" id="IPR020846">
    <property type="entry name" value="MFS_dom"/>
</dbReference>
<feature type="transmembrane region" description="Helical" evidence="5">
    <location>
        <begin position="354"/>
        <end position="373"/>
    </location>
</feature>
<reference evidence="7 8" key="1">
    <citation type="submission" date="2016-10" db="EMBL/GenBank/DDBJ databases">
        <authorList>
            <person name="de Groot N.N."/>
        </authorList>
    </citation>
    <scope>NUCLEOTIDE SEQUENCE [LARGE SCALE GENOMIC DNA]</scope>
    <source>
        <strain evidence="7 8">DSM 21799</strain>
    </source>
</reference>
<organism evidence="7 8">
    <name type="scientific">Paramicrobacterium humi</name>
    <dbReference type="NCBI Taxonomy" id="640635"/>
    <lineage>
        <taxon>Bacteria</taxon>
        <taxon>Bacillati</taxon>
        <taxon>Actinomycetota</taxon>
        <taxon>Actinomycetes</taxon>
        <taxon>Micrococcales</taxon>
        <taxon>Microbacteriaceae</taxon>
        <taxon>Paramicrobacterium</taxon>
    </lineage>
</organism>
<dbReference type="Pfam" id="PF07690">
    <property type="entry name" value="MFS_1"/>
    <property type="match status" value="1"/>
</dbReference>